<accession>A0A2K9LUN9</accession>
<dbReference type="OrthoDB" id="9803432at2"/>
<dbReference type="PANTHER" id="PTHR43788">
    <property type="entry name" value="DNA2/NAM7 HELICASE FAMILY MEMBER"/>
    <property type="match status" value="1"/>
</dbReference>
<dbReference type="RefSeq" id="WP_101780690.1">
    <property type="nucleotide sequence ID" value="NZ_CP025543.1"/>
</dbReference>
<dbReference type="KEGG" id="smoo:SMONO_v1c03820"/>
<dbReference type="InterPro" id="IPR027417">
    <property type="entry name" value="P-loop_NTPase"/>
</dbReference>
<feature type="domain" description="ATP-dependent RecD2 DNA helicase-like helix-hairpin-helix" evidence="4">
    <location>
        <begin position="143"/>
        <end position="234"/>
    </location>
</feature>
<feature type="domain" description="UvrD-like helicase C-terminal" evidence="3">
    <location>
        <begin position="656"/>
        <end position="705"/>
    </location>
</feature>
<dbReference type="CDD" id="cd18809">
    <property type="entry name" value="SF1_C_RecD"/>
    <property type="match status" value="1"/>
</dbReference>
<dbReference type="AlphaFoldDB" id="A0A2K9LUN9"/>
<keyword evidence="7" id="KW-1185">Reference proteome</keyword>
<dbReference type="Pfam" id="PF18335">
    <property type="entry name" value="SH3_13"/>
    <property type="match status" value="1"/>
</dbReference>
<dbReference type="Proteomes" id="UP000234790">
    <property type="component" value="Chromosome"/>
</dbReference>
<dbReference type="SUPFAM" id="SSF52540">
    <property type="entry name" value="P-loop containing nucleoside triphosphate hydrolases"/>
    <property type="match status" value="1"/>
</dbReference>
<dbReference type="InterPro" id="IPR029493">
    <property type="entry name" value="RecD2-like_HHH"/>
</dbReference>
<feature type="domain" description="ATP-dependent RecD2 DNA helicase SH3" evidence="5">
    <location>
        <begin position="572"/>
        <end position="624"/>
    </location>
</feature>
<evidence type="ECO:0000313" key="7">
    <source>
        <dbReference type="Proteomes" id="UP000234790"/>
    </source>
</evidence>
<dbReference type="Pfam" id="PF13538">
    <property type="entry name" value="UvrD_C_2"/>
    <property type="match status" value="1"/>
</dbReference>
<evidence type="ECO:0000313" key="6">
    <source>
        <dbReference type="EMBL" id="AUM62631.1"/>
    </source>
</evidence>
<dbReference type="CDD" id="cd17933">
    <property type="entry name" value="DEXSc_RecD-like"/>
    <property type="match status" value="1"/>
</dbReference>
<name>A0A2K9LUN9_SPISQ</name>
<dbReference type="InterPro" id="IPR041451">
    <property type="entry name" value="RecD2_SH13"/>
</dbReference>
<evidence type="ECO:0000256" key="1">
    <source>
        <dbReference type="ARBA" id="ARBA00022741"/>
    </source>
</evidence>
<dbReference type="EMBL" id="CP025543">
    <property type="protein sequence ID" value="AUM62631.1"/>
    <property type="molecule type" value="Genomic_DNA"/>
</dbReference>
<reference evidence="6 7" key="1">
    <citation type="submission" date="2017-12" db="EMBL/GenBank/DDBJ databases">
        <title>Complete genome sequence of Spiroplasma monobiae MQ-1 (ATCC 33825).</title>
        <authorList>
            <person name="Tsai Y.-M."/>
            <person name="Lo W.-S."/>
            <person name="Wu P.-S."/>
            <person name="Cho S.-T."/>
            <person name="Kuo C.-H."/>
        </authorList>
    </citation>
    <scope>NUCLEOTIDE SEQUENCE [LARGE SCALE GENOMIC DNA]</scope>
    <source>
        <strain evidence="6 7">MQ-1</strain>
    </source>
</reference>
<dbReference type="Pfam" id="PF14490">
    <property type="entry name" value="HHH_RecD2"/>
    <property type="match status" value="1"/>
</dbReference>
<dbReference type="GO" id="GO:0003678">
    <property type="term" value="F:DNA helicase activity"/>
    <property type="evidence" value="ECO:0007669"/>
    <property type="project" value="UniProtKB-ARBA"/>
</dbReference>
<organism evidence="6 7">
    <name type="scientific">Spiroplasma monobiae MQ-1</name>
    <dbReference type="NCBI Taxonomy" id="1336748"/>
    <lineage>
        <taxon>Bacteria</taxon>
        <taxon>Bacillati</taxon>
        <taxon>Mycoplasmatota</taxon>
        <taxon>Mollicutes</taxon>
        <taxon>Entomoplasmatales</taxon>
        <taxon>Spiroplasmataceae</taxon>
        <taxon>Spiroplasma</taxon>
    </lineage>
</organism>
<evidence type="ECO:0000256" key="2">
    <source>
        <dbReference type="ARBA" id="ARBA00022840"/>
    </source>
</evidence>
<keyword evidence="1" id="KW-0547">Nucleotide-binding</keyword>
<dbReference type="Gene3D" id="1.10.10.2220">
    <property type="match status" value="1"/>
</dbReference>
<protein>
    <submittedName>
        <fullName evidence="6">Exodeoxyribonuclease V alpha subunit</fullName>
    </submittedName>
</protein>
<keyword evidence="2" id="KW-0067">ATP-binding</keyword>
<dbReference type="InterPro" id="IPR027785">
    <property type="entry name" value="UvrD-like_helicase_C"/>
</dbReference>
<dbReference type="InterPro" id="IPR050534">
    <property type="entry name" value="Coronavir_polyprotein_1ab"/>
</dbReference>
<dbReference type="Pfam" id="PF13245">
    <property type="entry name" value="AAA_19"/>
    <property type="match status" value="1"/>
</dbReference>
<evidence type="ECO:0000259" key="4">
    <source>
        <dbReference type="Pfam" id="PF14490"/>
    </source>
</evidence>
<gene>
    <name evidence="6" type="primary">recD</name>
    <name evidence="6" type="ORF">SMONO_v1c03820</name>
</gene>
<dbReference type="PANTHER" id="PTHR43788:SF6">
    <property type="entry name" value="DNA HELICASE B"/>
    <property type="match status" value="1"/>
</dbReference>
<evidence type="ECO:0000259" key="5">
    <source>
        <dbReference type="Pfam" id="PF18335"/>
    </source>
</evidence>
<evidence type="ECO:0000259" key="3">
    <source>
        <dbReference type="Pfam" id="PF13538"/>
    </source>
</evidence>
<sequence>MSTYKGKISRFIYKGENGFAIAIFILFNNEKKSITLTGPIGLMRMGIVYEITGEEVDDIKRNQKNFAVKSFSQVKHFDKEGLIKYLSSPTFPTVGKKLAENIVNHFGEDLFKKIIENKSELFLISEMTEAKAQIIYDVVVEKFGNNKVLDMFVENNLKMEFLNLLQQEIEDMNIIEQILNDDFYTWANENKLQPFSEIDRVAVAFGMNEFDEKRISWYACEFVKEILFKEGNTYTSLEELTKKLRQQFPNLEGDLYKKLVYAKNEKILYFKNEKIYTKESYEDEQYIAKELFDLASKSHYIKREFDFDLKIKEVEKFISSRNGIENFKYNEEQVEAIKNFIDNDISIITGGPGTGKTTVITGIVKMYELVYNDSNFAITAPTGRAAGKIKDDSGYKTSTIHRLLQYSGNDVFEANESKPIYRNLVVIDECSMIDNHLFASLLKGVKGINKILLVGDVEQLPSVSYGNLYEDLIESKQFKTTRLIKNNRQKTNEGELNSIIELSNAIKNEEVKEFDFANSTNVNFVFSNDFNQSINILKETYLNINPSNIEEQLNNIQIIAPMYKEALGIDNINSIIQNLVNPTNSKVYKRYDAEFRVNDKVMYIENDPTFELSNGDVGYIKELNFIGDKFKTAKIIFNEREIEMGLSSFNKVKLNYACSIHKTQGSEYKNTILVLDGTNRVSNFVLNKKMLYTAITRAKERLIIISDSNLFVKSCYKNAKQRLTTLKETISLLNNI</sequence>
<dbReference type="GO" id="GO:0005524">
    <property type="term" value="F:ATP binding"/>
    <property type="evidence" value="ECO:0007669"/>
    <property type="project" value="UniProtKB-KW"/>
</dbReference>
<dbReference type="Gene3D" id="2.30.30.940">
    <property type="match status" value="1"/>
</dbReference>
<dbReference type="Gene3D" id="3.40.50.300">
    <property type="entry name" value="P-loop containing nucleotide triphosphate hydrolases"/>
    <property type="match status" value="2"/>
</dbReference>
<proteinExistence type="predicted"/>